<comment type="similarity">
    <text evidence="4">Belongs to the trans-sulfuration enzymes family.</text>
</comment>
<evidence type="ECO:0000313" key="6">
    <source>
        <dbReference type="Proteomes" id="UP000184543"/>
    </source>
</evidence>
<dbReference type="InterPro" id="IPR054542">
    <property type="entry name" value="Cys_met_metab_PP"/>
</dbReference>
<dbReference type="PANTHER" id="PTHR11808">
    <property type="entry name" value="TRANS-SULFURATION ENZYME FAMILY MEMBER"/>
    <property type="match status" value="1"/>
</dbReference>
<name>A0A1M6LEY0_9FLAO</name>
<dbReference type="PROSITE" id="PS00868">
    <property type="entry name" value="CYS_MET_METAB_PP"/>
    <property type="match status" value="1"/>
</dbReference>
<dbReference type="Pfam" id="PF01053">
    <property type="entry name" value="Cys_Met_Meta_PP"/>
    <property type="match status" value="1"/>
</dbReference>
<keyword evidence="2 3" id="KW-0663">Pyridoxal phosphate</keyword>
<accession>A0A1M6LEY0</accession>
<dbReference type="GO" id="GO:0009086">
    <property type="term" value="P:methionine biosynthetic process"/>
    <property type="evidence" value="ECO:0007669"/>
    <property type="project" value="UniProtKB-ARBA"/>
</dbReference>
<dbReference type="CDD" id="cd00614">
    <property type="entry name" value="CGS_like"/>
    <property type="match status" value="1"/>
</dbReference>
<proteinExistence type="inferred from homology"/>
<dbReference type="GO" id="GO:0019343">
    <property type="term" value="P:cysteine biosynthetic process via cystathionine"/>
    <property type="evidence" value="ECO:0007669"/>
    <property type="project" value="TreeGrafter"/>
</dbReference>
<dbReference type="FunFam" id="3.40.640.10:FF:000046">
    <property type="entry name" value="Cystathionine gamma-lyase"/>
    <property type="match status" value="1"/>
</dbReference>
<comment type="cofactor">
    <cofactor evidence="1 4">
        <name>pyridoxal 5'-phosphate</name>
        <dbReference type="ChEBI" id="CHEBI:597326"/>
    </cofactor>
</comment>
<sequence length="392" mass="43175">MRHNKLGLNTICTHVGEVRDERYKGAVSPLYMSSSYAFEDVDAKRYPRYFNTPNQEGLGKKIAALEHTEAGLIFGSGMAAITTSLMAFLRAGDHIVLQQILYGGTYNLIVEEFEKFGIEYSFTEGWRPEDFEEKIRPNTKVLYIETPSNPLLTITDLEAIGKLGKKHGLISMIDNTFASPVNQNPIDFGIDIVIHSATKYMGGHSDILAGAVASNKENIAQIFALAKNFGGSLSDYTVWLLERSMKTMGIRVRTQNHNAQKMAEFLSANEDIAKVYYPGLPDHPGHEIAKSQMKGFGGMLSFELNEGLDASRFQKALQLIKPSMSLAGVESTVLSPALTSHALLGAEERERQGIRDGLIRFSVGIEEADDLIADIEQALHKVRNGAVVSTKS</sequence>
<dbReference type="GO" id="GO:0030170">
    <property type="term" value="F:pyridoxal phosphate binding"/>
    <property type="evidence" value="ECO:0007669"/>
    <property type="project" value="InterPro"/>
</dbReference>
<keyword evidence="5" id="KW-0456">Lyase</keyword>
<dbReference type="GO" id="GO:0019346">
    <property type="term" value="P:transsulfuration"/>
    <property type="evidence" value="ECO:0007669"/>
    <property type="project" value="InterPro"/>
</dbReference>
<gene>
    <name evidence="5" type="ORF">SAMN04488513_107136</name>
</gene>
<organism evidence="5 6">
    <name type="scientific">Pseudozobellia thermophila</name>
    <dbReference type="NCBI Taxonomy" id="192903"/>
    <lineage>
        <taxon>Bacteria</taxon>
        <taxon>Pseudomonadati</taxon>
        <taxon>Bacteroidota</taxon>
        <taxon>Flavobacteriia</taxon>
        <taxon>Flavobacteriales</taxon>
        <taxon>Flavobacteriaceae</taxon>
        <taxon>Pseudozobellia</taxon>
    </lineage>
</organism>
<dbReference type="InterPro" id="IPR015421">
    <property type="entry name" value="PyrdxlP-dep_Trfase_major"/>
</dbReference>
<dbReference type="OrthoDB" id="9803729at2"/>
<dbReference type="PIRSF" id="PIRSF001434">
    <property type="entry name" value="CGS"/>
    <property type="match status" value="1"/>
</dbReference>
<dbReference type="Proteomes" id="UP000184543">
    <property type="component" value="Unassembled WGS sequence"/>
</dbReference>
<dbReference type="AlphaFoldDB" id="A0A1M6LEY0"/>
<evidence type="ECO:0000256" key="4">
    <source>
        <dbReference type="RuleBase" id="RU362118"/>
    </source>
</evidence>
<dbReference type="GO" id="GO:0005737">
    <property type="term" value="C:cytoplasm"/>
    <property type="evidence" value="ECO:0007669"/>
    <property type="project" value="TreeGrafter"/>
</dbReference>
<dbReference type="GO" id="GO:0004123">
    <property type="term" value="F:cystathionine gamma-lyase activity"/>
    <property type="evidence" value="ECO:0007669"/>
    <property type="project" value="TreeGrafter"/>
</dbReference>
<reference evidence="6" key="1">
    <citation type="submission" date="2016-11" db="EMBL/GenBank/DDBJ databases">
        <authorList>
            <person name="Varghese N."/>
            <person name="Submissions S."/>
        </authorList>
    </citation>
    <scope>NUCLEOTIDE SEQUENCE [LARGE SCALE GENOMIC DNA]</scope>
    <source>
        <strain evidence="6">DSM 19858</strain>
    </source>
</reference>
<dbReference type="InterPro" id="IPR015424">
    <property type="entry name" value="PyrdxlP-dep_Trfase"/>
</dbReference>
<dbReference type="PANTHER" id="PTHR11808:SF85">
    <property type="entry name" value="CYSTATHIONINE GAMMA-LYASE-RELATED"/>
    <property type="match status" value="1"/>
</dbReference>
<dbReference type="SUPFAM" id="SSF53383">
    <property type="entry name" value="PLP-dependent transferases"/>
    <property type="match status" value="1"/>
</dbReference>
<evidence type="ECO:0000256" key="2">
    <source>
        <dbReference type="ARBA" id="ARBA00022898"/>
    </source>
</evidence>
<keyword evidence="6" id="KW-1185">Reference proteome</keyword>
<feature type="modified residue" description="N6-(pyridoxal phosphate)lysine" evidence="3">
    <location>
        <position position="199"/>
    </location>
</feature>
<dbReference type="EMBL" id="FQYU01000007">
    <property type="protein sequence ID" value="SHJ69764.1"/>
    <property type="molecule type" value="Genomic_DNA"/>
</dbReference>
<dbReference type="Gene3D" id="3.90.1150.10">
    <property type="entry name" value="Aspartate Aminotransferase, domain 1"/>
    <property type="match status" value="1"/>
</dbReference>
<dbReference type="RefSeq" id="WP_072994882.1">
    <property type="nucleotide sequence ID" value="NZ_FQYU01000007.1"/>
</dbReference>
<dbReference type="FunFam" id="3.90.1150.10:FF:000033">
    <property type="entry name" value="Cystathionine gamma-synthase"/>
    <property type="match status" value="1"/>
</dbReference>
<evidence type="ECO:0000256" key="1">
    <source>
        <dbReference type="ARBA" id="ARBA00001933"/>
    </source>
</evidence>
<evidence type="ECO:0000313" key="5">
    <source>
        <dbReference type="EMBL" id="SHJ69764.1"/>
    </source>
</evidence>
<dbReference type="STRING" id="192903.SAMN04488513_107136"/>
<evidence type="ECO:0000256" key="3">
    <source>
        <dbReference type="PIRSR" id="PIRSR001434-2"/>
    </source>
</evidence>
<protein>
    <submittedName>
        <fullName evidence="5">Cystathionine beta-lyase</fullName>
    </submittedName>
</protein>
<dbReference type="InterPro" id="IPR000277">
    <property type="entry name" value="Cys/Met-Metab_PyrdxlP-dep_enz"/>
</dbReference>
<dbReference type="InterPro" id="IPR015422">
    <property type="entry name" value="PyrdxlP-dep_Trfase_small"/>
</dbReference>
<dbReference type="Gene3D" id="3.40.640.10">
    <property type="entry name" value="Type I PLP-dependent aspartate aminotransferase-like (Major domain)"/>
    <property type="match status" value="1"/>
</dbReference>